<evidence type="ECO:0000313" key="1">
    <source>
        <dbReference type="EMBL" id="KAK3793211.1"/>
    </source>
</evidence>
<protein>
    <submittedName>
        <fullName evidence="1">Uncharacterized protein</fullName>
    </submittedName>
</protein>
<organism evidence="1 2">
    <name type="scientific">Elysia crispata</name>
    <name type="common">lettuce slug</name>
    <dbReference type="NCBI Taxonomy" id="231223"/>
    <lineage>
        <taxon>Eukaryota</taxon>
        <taxon>Metazoa</taxon>
        <taxon>Spiralia</taxon>
        <taxon>Lophotrochozoa</taxon>
        <taxon>Mollusca</taxon>
        <taxon>Gastropoda</taxon>
        <taxon>Heterobranchia</taxon>
        <taxon>Euthyneura</taxon>
        <taxon>Panpulmonata</taxon>
        <taxon>Sacoglossa</taxon>
        <taxon>Placobranchoidea</taxon>
        <taxon>Plakobranchidae</taxon>
        <taxon>Elysia</taxon>
    </lineage>
</organism>
<dbReference type="Proteomes" id="UP001283361">
    <property type="component" value="Unassembled WGS sequence"/>
</dbReference>
<dbReference type="EMBL" id="JAWDGP010001273">
    <property type="protein sequence ID" value="KAK3793211.1"/>
    <property type="molecule type" value="Genomic_DNA"/>
</dbReference>
<gene>
    <name evidence="1" type="ORF">RRG08_012887</name>
</gene>
<sequence>MGKFHLQNGTTCADSCHKYFNLSYKRSEAPNIELQRTSDTRVNDSLREAPTETQFALFTDHNAQDLKDIGALSILYRTDYGAIQSGWQISRSESIRPKLSYSRDRDTIKPIIKYFVTRRGVNNAGKTFTRLKASCDHVTSSGTWGAKMRDFEG</sequence>
<name>A0AAE1ATS2_9GAST</name>
<evidence type="ECO:0000313" key="2">
    <source>
        <dbReference type="Proteomes" id="UP001283361"/>
    </source>
</evidence>
<reference evidence="1" key="1">
    <citation type="journal article" date="2023" name="G3 (Bethesda)">
        <title>A reference genome for the long-term kleptoplast-retaining sea slug Elysia crispata morphotype clarki.</title>
        <authorList>
            <person name="Eastman K.E."/>
            <person name="Pendleton A.L."/>
            <person name="Shaikh M.A."/>
            <person name="Suttiyut T."/>
            <person name="Ogas R."/>
            <person name="Tomko P."/>
            <person name="Gavelis G."/>
            <person name="Widhalm J.R."/>
            <person name="Wisecaver J.H."/>
        </authorList>
    </citation>
    <scope>NUCLEOTIDE SEQUENCE</scope>
    <source>
        <strain evidence="1">ECLA1</strain>
    </source>
</reference>
<comment type="caution">
    <text evidence="1">The sequence shown here is derived from an EMBL/GenBank/DDBJ whole genome shotgun (WGS) entry which is preliminary data.</text>
</comment>
<accession>A0AAE1ATS2</accession>
<keyword evidence="2" id="KW-1185">Reference proteome</keyword>
<dbReference type="AlphaFoldDB" id="A0AAE1ATS2"/>
<proteinExistence type="predicted"/>